<proteinExistence type="predicted"/>
<feature type="region of interest" description="Disordered" evidence="1">
    <location>
        <begin position="168"/>
        <end position="194"/>
    </location>
</feature>
<evidence type="ECO:0000313" key="3">
    <source>
        <dbReference type="Proteomes" id="UP000250235"/>
    </source>
</evidence>
<evidence type="ECO:0000256" key="1">
    <source>
        <dbReference type="SAM" id="MobiDB-lite"/>
    </source>
</evidence>
<feature type="compositionally biased region" description="Low complexity" evidence="1">
    <location>
        <begin position="168"/>
        <end position="188"/>
    </location>
</feature>
<sequence length="194" mass="21494">MRVVLHKLVEISLGVSCFGENWSWLSGRELFGMHDLVYWCNLIQPGVHLKLSCPSQAEFTIASWSEYVQRDQRARELSRGRKLFSVRELNRLRELIYERNLFGEHEQSSECDLSYEHDLVTFQLGARLVSLGSSLQARIFYAILGAIGFGRVIAMIVEAHDFSRLLASSSSGSENPGSTAGRGFNPAGGAPGGG</sequence>
<dbReference type="EMBL" id="KV016773">
    <property type="protein sequence ID" value="KZV19185.1"/>
    <property type="molecule type" value="Genomic_DNA"/>
</dbReference>
<name>A0A2Z7ACW6_9LAMI</name>
<reference evidence="2 3" key="1">
    <citation type="journal article" date="2015" name="Proc. Natl. Acad. Sci. U.S.A.">
        <title>The resurrection genome of Boea hygrometrica: A blueprint for survival of dehydration.</title>
        <authorList>
            <person name="Xiao L."/>
            <person name="Yang G."/>
            <person name="Zhang L."/>
            <person name="Yang X."/>
            <person name="Zhao S."/>
            <person name="Ji Z."/>
            <person name="Zhou Q."/>
            <person name="Hu M."/>
            <person name="Wang Y."/>
            <person name="Chen M."/>
            <person name="Xu Y."/>
            <person name="Jin H."/>
            <person name="Xiao X."/>
            <person name="Hu G."/>
            <person name="Bao F."/>
            <person name="Hu Y."/>
            <person name="Wan P."/>
            <person name="Li L."/>
            <person name="Deng X."/>
            <person name="Kuang T."/>
            <person name="Xiang C."/>
            <person name="Zhu J.K."/>
            <person name="Oliver M.J."/>
            <person name="He Y."/>
        </authorList>
    </citation>
    <scope>NUCLEOTIDE SEQUENCE [LARGE SCALE GENOMIC DNA]</scope>
    <source>
        <strain evidence="3">cv. XS01</strain>
    </source>
</reference>
<gene>
    <name evidence="2" type="ORF">F511_39007</name>
</gene>
<protein>
    <submittedName>
        <fullName evidence="2">Phragmoplast orienting kinesin-1</fullName>
    </submittedName>
</protein>
<keyword evidence="3" id="KW-1185">Reference proteome</keyword>
<dbReference type="Proteomes" id="UP000250235">
    <property type="component" value="Unassembled WGS sequence"/>
</dbReference>
<organism evidence="2 3">
    <name type="scientific">Dorcoceras hygrometricum</name>
    <dbReference type="NCBI Taxonomy" id="472368"/>
    <lineage>
        <taxon>Eukaryota</taxon>
        <taxon>Viridiplantae</taxon>
        <taxon>Streptophyta</taxon>
        <taxon>Embryophyta</taxon>
        <taxon>Tracheophyta</taxon>
        <taxon>Spermatophyta</taxon>
        <taxon>Magnoliopsida</taxon>
        <taxon>eudicotyledons</taxon>
        <taxon>Gunneridae</taxon>
        <taxon>Pentapetalae</taxon>
        <taxon>asterids</taxon>
        <taxon>lamiids</taxon>
        <taxon>Lamiales</taxon>
        <taxon>Gesneriaceae</taxon>
        <taxon>Didymocarpoideae</taxon>
        <taxon>Trichosporeae</taxon>
        <taxon>Loxocarpinae</taxon>
        <taxon>Dorcoceras</taxon>
    </lineage>
</organism>
<accession>A0A2Z7ACW6</accession>
<evidence type="ECO:0000313" key="2">
    <source>
        <dbReference type="EMBL" id="KZV19185.1"/>
    </source>
</evidence>
<dbReference type="AlphaFoldDB" id="A0A2Z7ACW6"/>